<protein>
    <submittedName>
        <fullName evidence="2">ArdC family protein</fullName>
    </submittedName>
</protein>
<gene>
    <name evidence="2" type="ORF">ASILVAE211_23215</name>
</gene>
<dbReference type="GO" id="GO:0003697">
    <property type="term" value="F:single-stranded DNA binding"/>
    <property type="evidence" value="ECO:0007669"/>
    <property type="project" value="InterPro"/>
</dbReference>
<keyword evidence="3" id="KW-1185">Reference proteome</keyword>
<dbReference type="InterPro" id="IPR013610">
    <property type="entry name" value="ArdC_N"/>
</dbReference>
<evidence type="ECO:0000313" key="2">
    <source>
        <dbReference type="EMBL" id="MCB8878114.1"/>
    </source>
</evidence>
<name>A0A964E1D4_9PROT</name>
<dbReference type="Pfam" id="PF08401">
    <property type="entry name" value="ArdcN"/>
    <property type="match status" value="1"/>
</dbReference>
<dbReference type="AlphaFoldDB" id="A0A964E1D4"/>
<sequence length="97" mass="11182">MKQGVAPWQKPWQPGEQFLPYNPTTGKDYRGGNVIWLMAQGHSDPRWMTYRQASAEGAQVRKGEQGTQIQYWIIRGSERVTLPMRKVRQSEARMASC</sequence>
<proteinExistence type="predicted"/>
<reference evidence="2" key="2">
    <citation type="submission" date="2021-01" db="EMBL/GenBank/DDBJ databases">
        <authorList>
            <person name="Mieszkin S."/>
            <person name="Pouder E."/>
            <person name="Alain K."/>
        </authorList>
    </citation>
    <scope>NUCLEOTIDE SEQUENCE</scope>
    <source>
        <strain evidence="2">HW T2.11</strain>
    </source>
</reference>
<organism evidence="2 3">
    <name type="scientific">Acidisoma silvae</name>
    <dbReference type="NCBI Taxonomy" id="2802396"/>
    <lineage>
        <taxon>Bacteria</taxon>
        <taxon>Pseudomonadati</taxon>
        <taxon>Pseudomonadota</taxon>
        <taxon>Alphaproteobacteria</taxon>
        <taxon>Acetobacterales</taxon>
        <taxon>Acidocellaceae</taxon>
        <taxon>Acidisoma</taxon>
    </lineage>
</organism>
<accession>A0A964E1D4</accession>
<dbReference type="Proteomes" id="UP000708298">
    <property type="component" value="Unassembled WGS sequence"/>
</dbReference>
<dbReference type="EMBL" id="JAESVB010000024">
    <property type="protein sequence ID" value="MCB8878114.1"/>
    <property type="molecule type" value="Genomic_DNA"/>
</dbReference>
<evidence type="ECO:0000313" key="3">
    <source>
        <dbReference type="Proteomes" id="UP000708298"/>
    </source>
</evidence>
<reference evidence="2" key="1">
    <citation type="journal article" date="2021" name="Microorganisms">
        <title>Acidisoma silvae sp. nov. and Acidisomacellulosilytica sp. nov., Two Acidophilic Bacteria Isolated from Decaying Wood, Hydrolyzing Cellulose and Producing Poly-3-hydroxybutyrate.</title>
        <authorList>
            <person name="Mieszkin S."/>
            <person name="Pouder E."/>
            <person name="Uroz S."/>
            <person name="Simon-Colin C."/>
            <person name="Alain K."/>
        </authorList>
    </citation>
    <scope>NUCLEOTIDE SEQUENCE</scope>
    <source>
        <strain evidence="2">HW T2.11</strain>
    </source>
</reference>
<comment type="caution">
    <text evidence="2">The sequence shown here is derived from an EMBL/GenBank/DDBJ whole genome shotgun (WGS) entry which is preliminary data.</text>
</comment>
<feature type="domain" description="N-terminal" evidence="1">
    <location>
        <begin position="1"/>
        <end position="73"/>
    </location>
</feature>
<evidence type="ECO:0000259" key="1">
    <source>
        <dbReference type="Pfam" id="PF08401"/>
    </source>
</evidence>
<dbReference type="RefSeq" id="WP_406566094.1">
    <property type="nucleotide sequence ID" value="NZ_JAESVB010000024.1"/>
</dbReference>